<dbReference type="OrthoDB" id="4476188at2759"/>
<name>R0I9E7_EXST2</name>
<dbReference type="Proteomes" id="UP000016935">
    <property type="component" value="Unassembled WGS sequence"/>
</dbReference>
<proteinExistence type="predicted"/>
<organism evidence="2 3">
    <name type="scientific">Exserohilum turcicum (strain 28A)</name>
    <name type="common">Northern leaf blight fungus</name>
    <name type="synonym">Setosphaeria turcica</name>
    <dbReference type="NCBI Taxonomy" id="671987"/>
    <lineage>
        <taxon>Eukaryota</taxon>
        <taxon>Fungi</taxon>
        <taxon>Dikarya</taxon>
        <taxon>Ascomycota</taxon>
        <taxon>Pezizomycotina</taxon>
        <taxon>Dothideomycetes</taxon>
        <taxon>Pleosporomycetidae</taxon>
        <taxon>Pleosporales</taxon>
        <taxon>Pleosporineae</taxon>
        <taxon>Pleosporaceae</taxon>
        <taxon>Exserohilum</taxon>
    </lineage>
</organism>
<dbReference type="SUPFAM" id="SSF50370">
    <property type="entry name" value="Ricin B-like lectins"/>
    <property type="match status" value="1"/>
</dbReference>
<reference evidence="2 3" key="2">
    <citation type="journal article" date="2013" name="PLoS Genet.">
        <title>Comparative genome structure, secondary metabolite, and effector coding capacity across Cochliobolus pathogens.</title>
        <authorList>
            <person name="Condon B.J."/>
            <person name="Leng Y."/>
            <person name="Wu D."/>
            <person name="Bushley K.E."/>
            <person name="Ohm R.A."/>
            <person name="Otillar R."/>
            <person name="Martin J."/>
            <person name="Schackwitz W."/>
            <person name="Grimwood J."/>
            <person name="MohdZainudin N."/>
            <person name="Xue C."/>
            <person name="Wang R."/>
            <person name="Manning V.A."/>
            <person name="Dhillon B."/>
            <person name="Tu Z.J."/>
            <person name="Steffenson B.J."/>
            <person name="Salamov A."/>
            <person name="Sun H."/>
            <person name="Lowry S."/>
            <person name="LaButti K."/>
            <person name="Han J."/>
            <person name="Copeland A."/>
            <person name="Lindquist E."/>
            <person name="Barry K."/>
            <person name="Schmutz J."/>
            <person name="Baker S.E."/>
            <person name="Ciuffetti L.M."/>
            <person name="Grigoriev I.V."/>
            <person name="Zhong S."/>
            <person name="Turgeon B.G."/>
        </authorList>
    </citation>
    <scope>NUCLEOTIDE SEQUENCE [LARGE SCALE GENOMIC DNA]</scope>
    <source>
        <strain evidence="3">28A</strain>
    </source>
</reference>
<dbReference type="EMBL" id="KB908855">
    <property type="protein sequence ID" value="EOA82100.1"/>
    <property type="molecule type" value="Genomic_DNA"/>
</dbReference>
<dbReference type="AlphaFoldDB" id="R0I9E7"/>
<dbReference type="HOGENOM" id="CLU_143025_0_0_1"/>
<dbReference type="InterPro" id="IPR035992">
    <property type="entry name" value="Ricin_B-like_lectins"/>
</dbReference>
<dbReference type="eggNOG" id="ENOG502SZYQ">
    <property type="taxonomic scope" value="Eukaryota"/>
</dbReference>
<evidence type="ECO:0000313" key="2">
    <source>
        <dbReference type="EMBL" id="EOA82100.1"/>
    </source>
</evidence>
<dbReference type="GeneID" id="19403953"/>
<dbReference type="InterPro" id="IPR000772">
    <property type="entry name" value="Ricin_B_lectin"/>
</dbReference>
<dbReference type="RefSeq" id="XP_008030119.1">
    <property type="nucleotide sequence ID" value="XM_008031928.1"/>
</dbReference>
<protein>
    <recommendedName>
        <fullName evidence="1">Ricin B lectin domain-containing protein</fullName>
    </recommendedName>
</protein>
<dbReference type="Gene3D" id="2.80.10.50">
    <property type="match status" value="1"/>
</dbReference>
<accession>R0I9E7</accession>
<feature type="domain" description="Ricin B lectin" evidence="1">
    <location>
        <begin position="62"/>
        <end position="138"/>
    </location>
</feature>
<dbReference type="Pfam" id="PF14200">
    <property type="entry name" value="RicinB_lectin_2"/>
    <property type="match status" value="1"/>
</dbReference>
<sequence>MSDYTGPGIYGIVPYHANDMSLDVWGNNKKEGIAIKLYKRSPTAENHQFMIADAGDLDARTEKGDREYLIIAVNSGLYLTCNGDGKPVTTQLRGPMDASVRWKLAHTGNGAFYINHVSGDKQLNVAGNAKESGSGLICYKPSKEVNAQFLIKAVA</sequence>
<gene>
    <name evidence="2" type="ORF">SETTUDRAFT_34846</name>
</gene>
<reference evidence="2 3" key="1">
    <citation type="journal article" date="2012" name="PLoS Pathog.">
        <title>Diverse lifestyles and strategies of plant pathogenesis encoded in the genomes of eighteen Dothideomycetes fungi.</title>
        <authorList>
            <person name="Ohm R.A."/>
            <person name="Feau N."/>
            <person name="Henrissat B."/>
            <person name="Schoch C.L."/>
            <person name="Horwitz B.A."/>
            <person name="Barry K.W."/>
            <person name="Condon B.J."/>
            <person name="Copeland A.C."/>
            <person name="Dhillon B."/>
            <person name="Glaser F."/>
            <person name="Hesse C.N."/>
            <person name="Kosti I."/>
            <person name="LaButti K."/>
            <person name="Lindquist E.A."/>
            <person name="Lucas S."/>
            <person name="Salamov A.A."/>
            <person name="Bradshaw R.E."/>
            <person name="Ciuffetti L."/>
            <person name="Hamelin R.C."/>
            <person name="Kema G.H.J."/>
            <person name="Lawrence C."/>
            <person name="Scott J.A."/>
            <person name="Spatafora J.W."/>
            <person name="Turgeon B.G."/>
            <person name="de Wit P.J.G.M."/>
            <person name="Zhong S."/>
            <person name="Goodwin S.B."/>
            <person name="Grigoriev I.V."/>
        </authorList>
    </citation>
    <scope>NUCLEOTIDE SEQUENCE [LARGE SCALE GENOMIC DNA]</scope>
    <source>
        <strain evidence="3">28A</strain>
    </source>
</reference>
<evidence type="ECO:0000259" key="1">
    <source>
        <dbReference type="Pfam" id="PF14200"/>
    </source>
</evidence>
<keyword evidence="3" id="KW-1185">Reference proteome</keyword>
<evidence type="ECO:0000313" key="3">
    <source>
        <dbReference type="Proteomes" id="UP000016935"/>
    </source>
</evidence>